<gene>
    <name evidence="1" type="ORF">ERS450000_03547</name>
</gene>
<sequence length="198" mass="20975">MPTDTSKVYVPSAPKVKGVIYRAPLGTALPTDAVTALAAAYVDQGGISDAGIVNAMAREVQKIKDFGGKTIATPQSDYSETLKVEFVEAINLETLKTVFGTSNVTFTPATANKGALITVDHNSAPLPESVIVTETVQGTGVRRQVAPIAKPITVDDVSQVSTDAVKYAVTFECFEYVDGDTAFHIREFIDDGVFATTP</sequence>
<geneLocation type="plasmid" evidence="1">
    <name>2</name>
</geneLocation>
<proteinExistence type="predicted"/>
<dbReference type="RefSeq" id="WP_060593588.1">
    <property type="nucleotide sequence ID" value="NZ_CP031418.1"/>
</dbReference>
<evidence type="ECO:0000313" key="2">
    <source>
        <dbReference type="Proteomes" id="UP000057820"/>
    </source>
</evidence>
<dbReference type="EMBL" id="LN868939">
    <property type="protein sequence ID" value="CRY79887.1"/>
    <property type="molecule type" value="Genomic_DNA"/>
</dbReference>
<evidence type="ECO:0000313" key="1">
    <source>
        <dbReference type="EMBL" id="CRY79887.1"/>
    </source>
</evidence>
<reference evidence="2" key="1">
    <citation type="submission" date="2015-03" db="EMBL/GenBank/DDBJ databases">
        <authorList>
            <consortium name="Pathogen Informatics"/>
        </authorList>
    </citation>
    <scope>NUCLEOTIDE SEQUENCE [LARGE SCALE GENOMIC DNA]</scope>
    <source>
        <strain evidence="2">NCTC11134</strain>
        <plasmid evidence="2">2</plasmid>
    </source>
</reference>
<dbReference type="KEGG" id="nfr:ERS450000_03547"/>
<organism evidence="1 2">
    <name type="scientific">Nocardia farcinica</name>
    <dbReference type="NCBI Taxonomy" id="37329"/>
    <lineage>
        <taxon>Bacteria</taxon>
        <taxon>Bacillati</taxon>
        <taxon>Actinomycetota</taxon>
        <taxon>Actinomycetes</taxon>
        <taxon>Mycobacteriales</taxon>
        <taxon>Nocardiaceae</taxon>
        <taxon>Nocardia</taxon>
    </lineage>
</organism>
<accession>A0A0H5NWN6</accession>
<protein>
    <recommendedName>
        <fullName evidence="3">Phage tail protein</fullName>
    </recommendedName>
</protein>
<dbReference type="AlphaFoldDB" id="A0A0H5NWN6"/>
<dbReference type="Proteomes" id="UP000057820">
    <property type="component" value="Plasmid 2"/>
</dbReference>
<evidence type="ECO:0008006" key="3">
    <source>
        <dbReference type="Google" id="ProtNLM"/>
    </source>
</evidence>
<keyword evidence="1" id="KW-0614">Plasmid</keyword>
<dbReference type="InterPro" id="IPR058154">
    <property type="entry name" value="Bxb1_TTP-like"/>
</dbReference>
<dbReference type="Pfam" id="PF25681">
    <property type="entry name" value="Phage_TTP_17"/>
    <property type="match status" value="1"/>
</dbReference>
<name>A0A0H5NWN6_NOCFR</name>